<sequence>MILAQNAAGPGCLVRALYFCFIGLWLGFFWTGIAWLLLVSILGLPLGLLMLNRIPQVMTLKPVRTEMKVVSQGSVTVVSQGRVAQHPFWLRAIYFVAVGWWFSAFWLSVAWALIGVTLGLGLPLAFWMFDRTPAIVTLDRS</sequence>
<name>A0A2H3KI74_9CHLR</name>
<feature type="transmembrane region" description="Helical" evidence="1">
    <location>
        <begin position="32"/>
        <end position="51"/>
    </location>
</feature>
<reference evidence="2 3" key="1">
    <citation type="submission" date="2016-05" db="EMBL/GenBank/DDBJ databases">
        <authorList>
            <person name="Lavstsen T."/>
            <person name="Jespersen J.S."/>
        </authorList>
    </citation>
    <scope>NUCLEOTIDE SEQUENCE [LARGE SCALE GENOMIC DNA]</scope>
    <source>
        <strain evidence="2 3">B7-9</strain>
    </source>
</reference>
<feature type="transmembrane region" description="Helical" evidence="1">
    <location>
        <begin position="7"/>
        <end position="26"/>
    </location>
</feature>
<comment type="caution">
    <text evidence="2">The sequence shown here is derived from an EMBL/GenBank/DDBJ whole genome shotgun (WGS) entry which is preliminary data.</text>
</comment>
<dbReference type="AlphaFoldDB" id="A0A2H3KI74"/>
<dbReference type="Proteomes" id="UP000220922">
    <property type="component" value="Unassembled WGS sequence"/>
</dbReference>
<proteinExistence type="predicted"/>
<evidence type="ECO:0000313" key="2">
    <source>
        <dbReference type="EMBL" id="PDV96808.1"/>
    </source>
</evidence>
<protein>
    <recommendedName>
        <fullName evidence="4">YccF domain-containing protein</fullName>
    </recommendedName>
</protein>
<keyword evidence="1" id="KW-0812">Transmembrane</keyword>
<keyword evidence="1" id="KW-0472">Membrane</keyword>
<gene>
    <name evidence="2" type="ORF">A9Q02_06145</name>
</gene>
<dbReference type="OrthoDB" id="9790567at2"/>
<organism evidence="2 3">
    <name type="scientific">Candidatus Chloroploca asiatica</name>
    <dbReference type="NCBI Taxonomy" id="1506545"/>
    <lineage>
        <taxon>Bacteria</taxon>
        <taxon>Bacillati</taxon>
        <taxon>Chloroflexota</taxon>
        <taxon>Chloroflexia</taxon>
        <taxon>Chloroflexales</taxon>
        <taxon>Chloroflexineae</taxon>
        <taxon>Oscillochloridaceae</taxon>
        <taxon>Candidatus Chloroploca</taxon>
    </lineage>
</organism>
<evidence type="ECO:0008006" key="4">
    <source>
        <dbReference type="Google" id="ProtNLM"/>
    </source>
</evidence>
<evidence type="ECO:0000313" key="3">
    <source>
        <dbReference type="Proteomes" id="UP000220922"/>
    </source>
</evidence>
<feature type="transmembrane region" description="Helical" evidence="1">
    <location>
        <begin position="88"/>
        <end position="104"/>
    </location>
</feature>
<evidence type="ECO:0000256" key="1">
    <source>
        <dbReference type="SAM" id="Phobius"/>
    </source>
</evidence>
<dbReference type="EMBL" id="LYXE01000182">
    <property type="protein sequence ID" value="PDV96808.1"/>
    <property type="molecule type" value="Genomic_DNA"/>
</dbReference>
<keyword evidence="3" id="KW-1185">Reference proteome</keyword>
<accession>A0A2H3KI74</accession>
<keyword evidence="1" id="KW-1133">Transmembrane helix</keyword>